<feature type="domain" description="DHHA1" evidence="3">
    <location>
        <begin position="228"/>
        <end position="317"/>
    </location>
</feature>
<reference evidence="5 6" key="1">
    <citation type="journal article" date="2016" name="Nat. Commun.">
        <title>Thousands of microbial genomes shed light on interconnected biogeochemical processes in an aquifer system.</title>
        <authorList>
            <person name="Anantharaman K."/>
            <person name="Brown C.T."/>
            <person name="Hug L.A."/>
            <person name="Sharon I."/>
            <person name="Castelle C.J."/>
            <person name="Probst A.J."/>
            <person name="Thomas B.C."/>
            <person name="Singh A."/>
            <person name="Wilkins M.J."/>
            <person name="Karaoz U."/>
            <person name="Brodie E.L."/>
            <person name="Williams K.H."/>
            <person name="Hubbard S.S."/>
            <person name="Banfield J.F."/>
        </authorList>
    </citation>
    <scope>NUCLEOTIDE SEQUENCE [LARGE SCALE GENOMIC DNA]</scope>
</reference>
<dbReference type="PANTHER" id="PTHR30255:SF2">
    <property type="entry name" value="SINGLE-STRANDED-DNA-SPECIFIC EXONUCLEASE RECJ"/>
    <property type="match status" value="1"/>
</dbReference>
<dbReference type="GO" id="GO:0003676">
    <property type="term" value="F:nucleic acid binding"/>
    <property type="evidence" value="ECO:0007669"/>
    <property type="project" value="InterPro"/>
</dbReference>
<organism evidence="5 6">
    <name type="scientific">Candidatus Beckwithbacteria bacterium RBG_13_35_6</name>
    <dbReference type="NCBI Taxonomy" id="1797456"/>
    <lineage>
        <taxon>Bacteria</taxon>
        <taxon>Candidatus Beckwithiibacteriota</taxon>
    </lineage>
</organism>
<feature type="compositionally biased region" description="Polar residues" evidence="2">
    <location>
        <begin position="28"/>
        <end position="39"/>
    </location>
</feature>
<evidence type="ECO:0000256" key="2">
    <source>
        <dbReference type="SAM" id="MobiDB-lite"/>
    </source>
</evidence>
<dbReference type="Pfam" id="PF02272">
    <property type="entry name" value="DHHA1"/>
    <property type="match status" value="1"/>
</dbReference>
<dbReference type="InterPro" id="IPR051673">
    <property type="entry name" value="SSDNA_exonuclease_RecJ"/>
</dbReference>
<dbReference type="Pfam" id="PF17768">
    <property type="entry name" value="RecJ_OB"/>
    <property type="match status" value="1"/>
</dbReference>
<evidence type="ECO:0000259" key="4">
    <source>
        <dbReference type="Pfam" id="PF17768"/>
    </source>
</evidence>
<evidence type="ECO:0000259" key="3">
    <source>
        <dbReference type="Pfam" id="PF02272"/>
    </source>
</evidence>
<protein>
    <recommendedName>
        <fullName evidence="7">Single-stranded-DNA-specific exonuclease RecJ</fullName>
    </recommendedName>
</protein>
<dbReference type="Proteomes" id="UP000178758">
    <property type="component" value="Unassembled WGS sequence"/>
</dbReference>
<comment type="caution">
    <text evidence="5">The sequence shown here is derived from an EMBL/GenBank/DDBJ whole genome shotgun (WGS) entry which is preliminary data.</text>
</comment>
<feature type="region of interest" description="Disordered" evidence="2">
    <location>
        <begin position="21"/>
        <end position="43"/>
    </location>
</feature>
<dbReference type="Gene3D" id="3.90.1640.30">
    <property type="match status" value="1"/>
</dbReference>
<proteinExistence type="predicted"/>
<feature type="domain" description="RecJ OB" evidence="4">
    <location>
        <begin position="334"/>
        <end position="443"/>
    </location>
</feature>
<dbReference type="EMBL" id="MEZJ01000044">
    <property type="protein sequence ID" value="OGD53118.1"/>
    <property type="molecule type" value="Genomic_DNA"/>
</dbReference>
<keyword evidence="1" id="KW-0378">Hydrolase</keyword>
<accession>A0A1F5DD47</accession>
<dbReference type="AlphaFoldDB" id="A0A1F5DD47"/>
<gene>
    <name evidence="5" type="ORF">A3J78_01475</name>
</gene>
<name>A0A1F5DD47_9BACT</name>
<dbReference type="InterPro" id="IPR003156">
    <property type="entry name" value="DHHA1_dom"/>
</dbReference>
<evidence type="ECO:0000313" key="5">
    <source>
        <dbReference type="EMBL" id="OGD53118.1"/>
    </source>
</evidence>
<dbReference type="InterPro" id="IPR038763">
    <property type="entry name" value="DHH_sf"/>
</dbReference>
<dbReference type="InterPro" id="IPR041122">
    <property type="entry name" value="RecJ_OB"/>
</dbReference>
<dbReference type="Gene3D" id="2.40.50.460">
    <property type="match status" value="1"/>
</dbReference>
<dbReference type="SUPFAM" id="SSF64182">
    <property type="entry name" value="DHH phosphoesterases"/>
    <property type="match status" value="1"/>
</dbReference>
<evidence type="ECO:0000313" key="6">
    <source>
        <dbReference type="Proteomes" id="UP000178758"/>
    </source>
</evidence>
<evidence type="ECO:0008006" key="7">
    <source>
        <dbReference type="Google" id="ProtNLM"/>
    </source>
</evidence>
<evidence type="ECO:0000256" key="1">
    <source>
        <dbReference type="ARBA" id="ARBA00022801"/>
    </source>
</evidence>
<dbReference type="PANTHER" id="PTHR30255">
    <property type="entry name" value="SINGLE-STRANDED-DNA-SPECIFIC EXONUCLEASE RECJ"/>
    <property type="match status" value="1"/>
</dbReference>
<dbReference type="GO" id="GO:0016787">
    <property type="term" value="F:hydrolase activity"/>
    <property type="evidence" value="ECO:0007669"/>
    <property type="project" value="UniProtKB-KW"/>
</dbReference>
<sequence length="448" mass="50057">MANEAVAYANKKGIDVIITDHHQKKQHPATSHQPPASSKQKPDFDLPKAHAIVWSDNVSGAGVAWIFAKEIYKHWHQNLLGFKASNALELSCIGTITDLMPSLGVNRSLIKHGLKELRQSKRPGIIALCSHAGIAQDQIGTYEIGYIIGPRINAMGRLEDALESLRLLCTKDKNRAEVLAEKLGLTNKSRQQLTETTFEHAKEKLKTKSASPVPERYGASWRKKSKIILVSHSSYNQGIIGLVAGRLVEEFYRPAIVISEDKVYSKGSVRSVNGFNIVEALRKLKDIFEDLGGHPMAAGFTIRTEKINEFKTKLKKLADREITREMLEPVIKADLELDLSAVSWELWEEIEKFSPFGLGNSKPVFVARNVKVINVRAVGRDQQHLKLTLTSHFSKPTLNFNAIAFNLGHLASKISAGDNIDICFNMEKNVWNGDESLELRIRDVKIKN</sequence>